<dbReference type="InterPro" id="IPR003599">
    <property type="entry name" value="Ig_sub"/>
</dbReference>
<keyword evidence="2" id="KW-1133">Transmembrane helix</keyword>
<dbReference type="Gene3D" id="2.60.40.10">
    <property type="entry name" value="Immunoglobulins"/>
    <property type="match status" value="1"/>
</dbReference>
<keyword evidence="2" id="KW-0472">Membrane</keyword>
<dbReference type="EMBL" id="JAHLQT010037514">
    <property type="protein sequence ID" value="KAG7157340.1"/>
    <property type="molecule type" value="Genomic_DNA"/>
</dbReference>
<evidence type="ECO:0000259" key="3">
    <source>
        <dbReference type="PROSITE" id="PS50835"/>
    </source>
</evidence>
<evidence type="ECO:0000256" key="1">
    <source>
        <dbReference type="SAM" id="MobiDB-lite"/>
    </source>
</evidence>
<dbReference type="InterPro" id="IPR013106">
    <property type="entry name" value="Ig_V-set"/>
</dbReference>
<evidence type="ECO:0000313" key="5">
    <source>
        <dbReference type="Proteomes" id="UP000747542"/>
    </source>
</evidence>
<feature type="transmembrane region" description="Helical" evidence="2">
    <location>
        <begin position="367"/>
        <end position="391"/>
    </location>
</feature>
<dbReference type="InterPro" id="IPR007110">
    <property type="entry name" value="Ig-like_dom"/>
</dbReference>
<gene>
    <name evidence="4" type="ORF">Hamer_G005756</name>
</gene>
<dbReference type="InterPro" id="IPR036179">
    <property type="entry name" value="Ig-like_dom_sf"/>
</dbReference>
<keyword evidence="5" id="KW-1185">Reference proteome</keyword>
<dbReference type="Proteomes" id="UP000747542">
    <property type="component" value="Unassembled WGS sequence"/>
</dbReference>
<proteinExistence type="predicted"/>
<reference evidence="4" key="1">
    <citation type="journal article" date="2021" name="Sci. Adv.">
        <title>The American lobster genome reveals insights on longevity, neural, and immune adaptations.</title>
        <authorList>
            <person name="Polinski J.M."/>
            <person name="Zimin A.V."/>
            <person name="Clark K.F."/>
            <person name="Kohn A.B."/>
            <person name="Sadowski N."/>
            <person name="Timp W."/>
            <person name="Ptitsyn A."/>
            <person name="Khanna P."/>
            <person name="Romanova D.Y."/>
            <person name="Williams P."/>
            <person name="Greenwood S.J."/>
            <person name="Moroz L.L."/>
            <person name="Walt D.R."/>
            <person name="Bodnar A.G."/>
        </authorList>
    </citation>
    <scope>NUCLEOTIDE SEQUENCE</scope>
    <source>
        <strain evidence="4">GMGI-L3</strain>
    </source>
</reference>
<feature type="domain" description="Ig-like" evidence="3">
    <location>
        <begin position="218"/>
        <end position="333"/>
    </location>
</feature>
<feature type="compositionally biased region" description="Polar residues" evidence="1">
    <location>
        <begin position="615"/>
        <end position="633"/>
    </location>
</feature>
<comment type="caution">
    <text evidence="4">The sequence shown here is derived from an EMBL/GenBank/DDBJ whole genome shotgun (WGS) entry which is preliminary data.</text>
</comment>
<dbReference type="SUPFAM" id="SSF48726">
    <property type="entry name" value="Immunoglobulin"/>
    <property type="match status" value="2"/>
</dbReference>
<protein>
    <submittedName>
        <fullName evidence="4">Putative Immunoglobulin V-set domain-containing protein 1</fullName>
    </submittedName>
</protein>
<feature type="region of interest" description="Disordered" evidence="1">
    <location>
        <begin position="193"/>
        <end position="222"/>
    </location>
</feature>
<accession>A0A8J5MN40</accession>
<dbReference type="Pfam" id="PF07686">
    <property type="entry name" value="V-set"/>
    <property type="match status" value="1"/>
</dbReference>
<dbReference type="SMART" id="SM00409">
    <property type="entry name" value="IG"/>
    <property type="match status" value="2"/>
</dbReference>
<evidence type="ECO:0000313" key="4">
    <source>
        <dbReference type="EMBL" id="KAG7157340.1"/>
    </source>
</evidence>
<organism evidence="4 5">
    <name type="scientific">Homarus americanus</name>
    <name type="common">American lobster</name>
    <dbReference type="NCBI Taxonomy" id="6706"/>
    <lineage>
        <taxon>Eukaryota</taxon>
        <taxon>Metazoa</taxon>
        <taxon>Ecdysozoa</taxon>
        <taxon>Arthropoda</taxon>
        <taxon>Crustacea</taxon>
        <taxon>Multicrustacea</taxon>
        <taxon>Malacostraca</taxon>
        <taxon>Eumalacostraca</taxon>
        <taxon>Eucarida</taxon>
        <taxon>Decapoda</taxon>
        <taxon>Pleocyemata</taxon>
        <taxon>Astacidea</taxon>
        <taxon>Nephropoidea</taxon>
        <taxon>Nephropidae</taxon>
        <taxon>Homarus</taxon>
    </lineage>
</organism>
<name>A0A8J5MN40_HOMAM</name>
<feature type="region of interest" description="Disordered" evidence="1">
    <location>
        <begin position="609"/>
        <end position="692"/>
    </location>
</feature>
<dbReference type="InterPro" id="IPR013783">
    <property type="entry name" value="Ig-like_fold"/>
</dbReference>
<dbReference type="PROSITE" id="PS50835">
    <property type="entry name" value="IG_LIKE"/>
    <property type="match status" value="1"/>
</dbReference>
<feature type="compositionally biased region" description="Polar residues" evidence="1">
    <location>
        <begin position="495"/>
        <end position="515"/>
    </location>
</feature>
<evidence type="ECO:0000256" key="2">
    <source>
        <dbReference type="SAM" id="Phobius"/>
    </source>
</evidence>
<sequence length="722" mass="80373">MWRQFLGRQDETLPQGHVCFTVTAEPSAIDQSSVGVEQCVASSVDVEQCVASTEKREDSAHNYTWPSITRLTPSTILRYCTTQVGTLVWRFPAVTSQLLRSTSPDSEFLTQPSNVTVPEGERAILKCLIARQTHLCRWYFLELGLDFFDKRVSPVRKIQEGQWLCQALTFQSSEFLLSKPAILRVITEAESATWVPPPDQPHLTPRQGRHGNDSHNKPEFNSNGGKTLKTHVLFDSTHEDYIQDVPIGESAVLKCQINKPISSCSWIMPQGDLFKMSQDAEHSNKPSKNMRDYRLQGDTSEGNCTLHIREVRQQDEGNWRCVVRIGEQQEEFQGPLLHLHIIDTEHPSSHNHEGTPLVAPNDDSMNFLVIGLVFISTILFITVITLFTCLYRRMNTNSEETRKILNFSPRNSMDFPCKTLPTTDFTTTSVMAVEPRKKLPPQYTDLDHYNQYLDMTGVGSSVDGYIMMPGSSIRSSASSRTTLSTLSTLPIGRSRSASNSTTISADSPHVSTVVDNPSYDPDVAVDRRGFNLSRPPSTYSTYHIYEEIKEKKDDSAKMEKIVEATTPESPTYTNTIEDCEGYMIPKKSSSSEALPVPQPQETLETIYKLPLPDPTQDNTSGNTPIQSKASDTGQAPPYSRIGESGLVPASPITQTSIIPGPGYSRVGTPGDPMERYDTPRPVPSDPMEQYDVPRHLPSGEILQPNIPVTTEVSVNGLEGTIV</sequence>
<keyword evidence="2" id="KW-0812">Transmembrane</keyword>
<feature type="region of interest" description="Disordered" evidence="1">
    <location>
        <begin position="490"/>
        <end position="518"/>
    </location>
</feature>
<dbReference type="AlphaFoldDB" id="A0A8J5MN40"/>